<dbReference type="GO" id="GO:0045277">
    <property type="term" value="C:respiratory chain complex IV"/>
    <property type="evidence" value="ECO:0007669"/>
    <property type="project" value="UniProtKB-UniRule"/>
</dbReference>
<dbReference type="GO" id="GO:0006123">
    <property type="term" value="P:mitochondrial electron transport, cytochrome c to oxygen"/>
    <property type="evidence" value="ECO:0007669"/>
    <property type="project" value="UniProtKB-UniRule"/>
</dbReference>
<evidence type="ECO:0000256" key="2">
    <source>
        <dbReference type="ARBA" id="ARBA00004673"/>
    </source>
</evidence>
<name>A0A9D3NKQ9_9TELE</name>
<comment type="subcellular location">
    <subcellularLocation>
        <location evidence="1 14">Mitochondrion inner membrane</location>
        <topology evidence="1 14">Peripheral membrane protein</topology>
        <orientation evidence="1 14">Matrix side</orientation>
    </subcellularLocation>
</comment>
<keyword evidence="10 14" id="KW-0408">Iron</keyword>
<comment type="similarity">
    <text evidence="4">Belongs to the histone-like Alba family.</text>
</comment>
<evidence type="ECO:0000256" key="11">
    <source>
        <dbReference type="ARBA" id="ARBA00023128"/>
    </source>
</evidence>
<comment type="function">
    <text evidence="14">Component of the cytochrome c oxidase, the last enzyme in the mitochondrial electron transport chain which drives oxidative phosphorylation. The respiratory chain contains 3 multisubunit complexes succinate dehydrogenase (complex II, CII), ubiquinol-cytochrome c oxidoreductase (cytochrome b-c1 complex, complex III, CIII) and cytochrome c oxidase (complex IV, CIV), that cooperate to transfer electrons derived from NADH and succinate to molecular oxygen, creating an electrochemical gradient over the inner membrane that drives transmembrane transport and the ATP synthase. Cytochrome c oxidase is the component of the respiratory chain that catalyzes the reduction of oxygen to water. Electrons originating from reduced cytochrome c in the intermembrane space (IMS) are transferred via the dinuclear copper A center (CU(A)) of subunit 2 and heme A of subunit 1 to the active site in subunit 1, a binuclear center (BNC) formed by heme A3 and copper B (CU(B)). The BNC reduces molecular oxygen to 2 water molecules using 4 electrons from cytochrome c in the IMS and 4 protons from the mitochondrial matrix.</text>
</comment>
<evidence type="ECO:0000256" key="3">
    <source>
        <dbReference type="ARBA" id="ARBA00007972"/>
    </source>
</evidence>
<evidence type="ECO:0000313" key="17">
    <source>
        <dbReference type="Proteomes" id="UP000824219"/>
    </source>
</evidence>
<evidence type="ECO:0000256" key="13">
    <source>
        <dbReference type="ARBA" id="ARBA00031049"/>
    </source>
</evidence>
<dbReference type="Proteomes" id="UP000824219">
    <property type="component" value="Linkage Group LG14"/>
</dbReference>
<dbReference type="AlphaFoldDB" id="A0A9D3NKQ9"/>
<dbReference type="Pfam" id="PF02284">
    <property type="entry name" value="COX5A"/>
    <property type="match status" value="1"/>
</dbReference>
<dbReference type="SUPFAM" id="SSF48479">
    <property type="entry name" value="Cytochrome c oxidase subunit E"/>
    <property type="match status" value="1"/>
</dbReference>
<keyword evidence="17" id="KW-1185">Reference proteome</keyword>
<comment type="caution">
    <text evidence="16">The sequence shown here is derived from an EMBL/GenBank/DDBJ whole genome shotgun (WGS) entry which is preliminary data.</text>
</comment>
<evidence type="ECO:0000256" key="12">
    <source>
        <dbReference type="ARBA" id="ARBA00023136"/>
    </source>
</evidence>
<evidence type="ECO:0000256" key="14">
    <source>
        <dbReference type="RuleBase" id="RU368103"/>
    </source>
</evidence>
<accession>A0A9D3NKQ9</accession>
<dbReference type="InterPro" id="IPR036882">
    <property type="entry name" value="Alba-like_dom_sf"/>
</dbReference>
<proteinExistence type="inferred from homology"/>
<gene>
    <name evidence="16" type="ORF">KOW79_012058</name>
</gene>
<evidence type="ECO:0000256" key="9">
    <source>
        <dbReference type="ARBA" id="ARBA00022946"/>
    </source>
</evidence>
<protein>
    <recommendedName>
        <fullName evidence="5 14">Cytochrome c oxidase subunit 5A, mitochondrial</fullName>
    </recommendedName>
    <alternativeName>
        <fullName evidence="13 14">Cytochrome c oxidase polypeptide Va</fullName>
    </alternativeName>
</protein>
<dbReference type="GO" id="GO:0003676">
    <property type="term" value="F:nucleic acid binding"/>
    <property type="evidence" value="ECO:0007669"/>
    <property type="project" value="InterPro"/>
</dbReference>
<dbReference type="GO" id="GO:0046872">
    <property type="term" value="F:metal ion binding"/>
    <property type="evidence" value="ECO:0007669"/>
    <property type="project" value="UniProtKB-UniRule"/>
</dbReference>
<dbReference type="InterPro" id="IPR002775">
    <property type="entry name" value="DNA/RNA-bd_Alba-like"/>
</dbReference>
<comment type="similarity">
    <text evidence="3 14">Belongs to the cytochrome c oxidase subunit 5A family.</text>
</comment>
<reference evidence="16 17" key="1">
    <citation type="submission" date="2021-06" db="EMBL/GenBank/DDBJ databases">
        <title>Chromosome-level genome assembly of the red-tail catfish (Hemibagrus wyckioides).</title>
        <authorList>
            <person name="Shao F."/>
        </authorList>
    </citation>
    <scope>NUCLEOTIDE SEQUENCE [LARGE SCALE GENOMIC DNA]</scope>
    <source>
        <strain evidence="16">EC202008001</strain>
        <tissue evidence="16">Blood</tissue>
    </source>
</reference>
<evidence type="ECO:0000256" key="4">
    <source>
        <dbReference type="ARBA" id="ARBA00008018"/>
    </source>
</evidence>
<dbReference type="OrthoDB" id="424402at2759"/>
<keyword evidence="11 14" id="KW-0496">Mitochondrion</keyword>
<dbReference type="PANTHER" id="PTHR14200:SF17">
    <property type="entry name" value="CYTOCHROME C OXIDASE SUBUNIT 5A, MITOCHONDRIAL"/>
    <property type="match status" value="1"/>
</dbReference>
<keyword evidence="6 14" id="KW-0349">Heme</keyword>
<dbReference type="Gene3D" id="3.30.110.20">
    <property type="entry name" value="Alba-like domain"/>
    <property type="match status" value="1"/>
</dbReference>
<evidence type="ECO:0000259" key="15">
    <source>
        <dbReference type="Pfam" id="PF01918"/>
    </source>
</evidence>
<comment type="subunit">
    <text evidence="14">Component of the cytochrome c oxidase (complex IV, CIV), a multisubunit enzyme composed of a catalytic core of 3 subunits and several supernumerary subunits. The complex exists as a monomer or a dimer and forms supercomplexes (SCs) in the inner mitochondrial membrane with ubiquinol-cytochrome c oxidoreductase (cytochrome b-c1 complex, complex III, CIII).</text>
</comment>
<feature type="domain" description="DNA/RNA-binding protein Alba-like" evidence="15">
    <location>
        <begin position="71"/>
        <end position="137"/>
    </location>
</feature>
<keyword evidence="12 14" id="KW-0472">Membrane</keyword>
<keyword evidence="7 14" id="KW-0479">Metal-binding</keyword>
<dbReference type="EMBL" id="JAHKSW010000014">
    <property type="protein sequence ID" value="KAG7324042.1"/>
    <property type="molecule type" value="Genomic_DNA"/>
</dbReference>
<dbReference type="SUPFAM" id="SSF82704">
    <property type="entry name" value="AlbA-like"/>
    <property type="match status" value="1"/>
</dbReference>
<dbReference type="PANTHER" id="PTHR14200">
    <property type="entry name" value="CYTOCHROME C OXIDASE POLYPEPTIDE"/>
    <property type="match status" value="1"/>
</dbReference>
<evidence type="ECO:0000256" key="6">
    <source>
        <dbReference type="ARBA" id="ARBA00022617"/>
    </source>
</evidence>
<evidence type="ECO:0000256" key="5">
    <source>
        <dbReference type="ARBA" id="ARBA00021968"/>
    </source>
</evidence>
<keyword evidence="8 14" id="KW-0999">Mitochondrion inner membrane</keyword>
<dbReference type="Pfam" id="PF01918">
    <property type="entry name" value="Alba"/>
    <property type="match status" value="1"/>
</dbReference>
<organism evidence="16 17">
    <name type="scientific">Hemibagrus wyckioides</name>
    <dbReference type="NCBI Taxonomy" id="337641"/>
    <lineage>
        <taxon>Eukaryota</taxon>
        <taxon>Metazoa</taxon>
        <taxon>Chordata</taxon>
        <taxon>Craniata</taxon>
        <taxon>Vertebrata</taxon>
        <taxon>Euteleostomi</taxon>
        <taxon>Actinopterygii</taxon>
        <taxon>Neopterygii</taxon>
        <taxon>Teleostei</taxon>
        <taxon>Ostariophysi</taxon>
        <taxon>Siluriformes</taxon>
        <taxon>Bagridae</taxon>
        <taxon>Hemibagrus</taxon>
    </lineage>
</organism>
<evidence type="ECO:0000256" key="10">
    <source>
        <dbReference type="ARBA" id="ARBA00023004"/>
    </source>
</evidence>
<dbReference type="InterPro" id="IPR036545">
    <property type="entry name" value="Cyt_c_oxidase_su5A/6_sf"/>
</dbReference>
<evidence type="ECO:0000256" key="8">
    <source>
        <dbReference type="ARBA" id="ARBA00022792"/>
    </source>
</evidence>
<dbReference type="GO" id="GO:0005743">
    <property type="term" value="C:mitochondrial inner membrane"/>
    <property type="evidence" value="ECO:0007669"/>
    <property type="project" value="UniProtKB-SubCell"/>
</dbReference>
<keyword evidence="9 14" id="KW-0809">Transit peptide</keyword>
<dbReference type="InterPro" id="IPR003204">
    <property type="entry name" value="Cyt_c_oxidase_su5A/6"/>
</dbReference>
<evidence type="ECO:0000256" key="1">
    <source>
        <dbReference type="ARBA" id="ARBA00004443"/>
    </source>
</evidence>
<sequence>MPLSTGMLTYDSKQSSSCTAPVFETHQSAVDVTVSQSVCFTVPGQTGFKKVTSIKEPSACPIPGLGSGVLEMCVKEGSKIRNLLRFAISCLQDEGHVAPVSQVMFTGLGRAITKTITCAEIVKRKVQGLHQVSKLQYRNIQEVWENQEGESVKVRKTVPSICILLSKEPLNPQELGYQAPAETSSRSDEKKHAGSSFVRMRAACLSRTYTVRCRPSREQILPVLLSRSEPGVSCSMFRSALRLSLSAARSITQARPQNIAPLASRCYSHGKQETDEEFDARWVTYFNKPDIDAWELRKGMNTLIGYDLVPEPKILEAALRACRRLNDLGSAIRILEAVKDKAVMSLQRDRCHGQD</sequence>
<evidence type="ECO:0000256" key="7">
    <source>
        <dbReference type="ARBA" id="ARBA00022723"/>
    </source>
</evidence>
<evidence type="ECO:0000313" key="16">
    <source>
        <dbReference type="EMBL" id="KAG7324042.1"/>
    </source>
</evidence>
<dbReference type="Gene3D" id="1.25.40.40">
    <property type="entry name" value="Cytochrome c oxidase, subunit Va/VI"/>
    <property type="match status" value="1"/>
</dbReference>
<dbReference type="CDD" id="cd00923">
    <property type="entry name" value="Cyt_c_Oxidase_Va"/>
    <property type="match status" value="1"/>
</dbReference>
<comment type="pathway">
    <text evidence="2 14">Energy metabolism; oxidative phosphorylation.</text>
</comment>